<keyword evidence="2" id="KW-1185">Reference proteome</keyword>
<name>W2S1I7_CYPE1</name>
<sequence>MALVDHLSLPCPHHLLEDEIHFLTTAFACLDVKELTRPVPSVVGLGRGMPDNKIVEDDGTNNAFLWVFSDAAPGATPLGEGQAVSSIHLALKAQSRKQVHEFYDAALKAGGRDNGPPGERFYHKGYYAAFVYSPAGHNVEVVIRGPDVE</sequence>
<dbReference type="HOGENOM" id="CLU_046006_6_1_1"/>
<dbReference type="EMBL" id="KB822718">
    <property type="protein sequence ID" value="ETN42591.1"/>
    <property type="molecule type" value="Genomic_DNA"/>
</dbReference>
<dbReference type="Gene3D" id="3.10.180.10">
    <property type="entry name" value="2,3-Dihydroxybiphenyl 1,2-Dioxygenase, domain 1"/>
    <property type="match status" value="1"/>
</dbReference>
<dbReference type="GeneID" id="19969087"/>
<dbReference type="InParanoid" id="W2S1I7"/>
<dbReference type="SUPFAM" id="SSF54593">
    <property type="entry name" value="Glyoxalase/Bleomycin resistance protein/Dihydroxybiphenyl dioxygenase"/>
    <property type="match status" value="1"/>
</dbReference>
<dbReference type="PANTHER" id="PTHR35006">
    <property type="entry name" value="GLYOXALASE FAMILY PROTEIN (AFU_ORTHOLOGUE AFUA_5G14830)"/>
    <property type="match status" value="1"/>
</dbReference>
<dbReference type="Proteomes" id="UP000030752">
    <property type="component" value="Unassembled WGS sequence"/>
</dbReference>
<evidence type="ECO:0000313" key="1">
    <source>
        <dbReference type="EMBL" id="ETN42591.1"/>
    </source>
</evidence>
<gene>
    <name evidence="1" type="ORF">HMPREF1541_01748</name>
</gene>
<dbReference type="OrthoDB" id="10249419at2759"/>
<dbReference type="PANTHER" id="PTHR35006:SF2">
    <property type="entry name" value="GLYOXALASE FAMILY PROTEIN (AFU_ORTHOLOGUE AFUA_5G14830)"/>
    <property type="match status" value="1"/>
</dbReference>
<dbReference type="InterPro" id="IPR029068">
    <property type="entry name" value="Glyas_Bleomycin-R_OHBP_Dase"/>
</dbReference>
<accession>W2S1I7</accession>
<evidence type="ECO:0008006" key="3">
    <source>
        <dbReference type="Google" id="ProtNLM"/>
    </source>
</evidence>
<dbReference type="STRING" id="1220924.W2S1I7"/>
<dbReference type="eggNOG" id="ENOG502S8NQ">
    <property type="taxonomic scope" value="Eukaryota"/>
</dbReference>
<protein>
    <recommendedName>
        <fullName evidence="3">VOC domain-containing protein</fullName>
    </recommendedName>
</protein>
<evidence type="ECO:0000313" key="2">
    <source>
        <dbReference type="Proteomes" id="UP000030752"/>
    </source>
</evidence>
<dbReference type="AlphaFoldDB" id="W2S1I7"/>
<reference evidence="1 2" key="1">
    <citation type="submission" date="2013-03" db="EMBL/GenBank/DDBJ databases">
        <title>The Genome Sequence of Phialophora europaea CBS 101466.</title>
        <authorList>
            <consortium name="The Broad Institute Genomics Platform"/>
            <person name="Cuomo C."/>
            <person name="de Hoog S."/>
            <person name="Gorbushina A."/>
            <person name="Walker B."/>
            <person name="Young S.K."/>
            <person name="Zeng Q."/>
            <person name="Gargeya S."/>
            <person name="Fitzgerald M."/>
            <person name="Haas B."/>
            <person name="Abouelleil A."/>
            <person name="Allen A.W."/>
            <person name="Alvarado L."/>
            <person name="Arachchi H.M."/>
            <person name="Berlin A.M."/>
            <person name="Chapman S.B."/>
            <person name="Gainer-Dewar J."/>
            <person name="Goldberg J."/>
            <person name="Griggs A."/>
            <person name="Gujja S."/>
            <person name="Hansen M."/>
            <person name="Howarth C."/>
            <person name="Imamovic A."/>
            <person name="Ireland A."/>
            <person name="Larimer J."/>
            <person name="McCowan C."/>
            <person name="Murphy C."/>
            <person name="Pearson M."/>
            <person name="Poon T.W."/>
            <person name="Priest M."/>
            <person name="Roberts A."/>
            <person name="Saif S."/>
            <person name="Shea T."/>
            <person name="Sisk P."/>
            <person name="Sykes S."/>
            <person name="Wortman J."/>
            <person name="Nusbaum C."/>
            <person name="Birren B."/>
        </authorList>
    </citation>
    <scope>NUCLEOTIDE SEQUENCE [LARGE SCALE GENOMIC DNA]</scope>
    <source>
        <strain evidence="1 2">CBS 101466</strain>
    </source>
</reference>
<proteinExistence type="predicted"/>
<organism evidence="1 2">
    <name type="scientific">Cyphellophora europaea (strain CBS 101466)</name>
    <name type="common">Phialophora europaea</name>
    <dbReference type="NCBI Taxonomy" id="1220924"/>
    <lineage>
        <taxon>Eukaryota</taxon>
        <taxon>Fungi</taxon>
        <taxon>Dikarya</taxon>
        <taxon>Ascomycota</taxon>
        <taxon>Pezizomycotina</taxon>
        <taxon>Eurotiomycetes</taxon>
        <taxon>Chaetothyriomycetidae</taxon>
        <taxon>Chaetothyriales</taxon>
        <taxon>Cyphellophoraceae</taxon>
        <taxon>Cyphellophora</taxon>
    </lineage>
</organism>
<dbReference type="RefSeq" id="XP_008714327.1">
    <property type="nucleotide sequence ID" value="XM_008716105.1"/>
</dbReference>
<dbReference type="VEuPathDB" id="FungiDB:HMPREF1541_01748"/>